<proteinExistence type="predicted"/>
<dbReference type="Proteomes" id="UP000176944">
    <property type="component" value="Chromosome"/>
</dbReference>
<protein>
    <submittedName>
        <fullName evidence="1">DUF928 domain-containing protein</fullName>
    </submittedName>
</protein>
<sequence>MKRRFQLLNHCLDNQRLTIGVVSLFLGMTTVALAGYKPPPEPSYPEEPTIINGTRGGCYKNGKAKLTTLAPQKHIGKTVSTHPTFAWFVPDAESLPMKFQIYQDDVNENPQPLQNIELQTTPGIMTHSLSQDELGLSVGQRYLWQVVIMCEPNHPSSAIIAQAYIDVVQESRDLKIALATATNPVDRADIYADRGFWYDGFGEVVGCGDDARHRELMLDLLTDLARIEASGNSKDGSQKSDRIQQILDLELKKPVCN</sequence>
<evidence type="ECO:0000313" key="2">
    <source>
        <dbReference type="Proteomes" id="UP000176944"/>
    </source>
</evidence>
<gene>
    <name evidence="1" type="ORF">BJP36_18960</name>
</gene>
<dbReference type="InterPro" id="IPR010328">
    <property type="entry name" value="DUF928"/>
</dbReference>
<accession>A0A1D9G2A3</accession>
<name>A0A1D9G2A3_MOOP1</name>
<organism evidence="1 2">
    <name type="scientific">Moorena producens (strain JHB)</name>
    <dbReference type="NCBI Taxonomy" id="1454205"/>
    <lineage>
        <taxon>Bacteria</taxon>
        <taxon>Bacillati</taxon>
        <taxon>Cyanobacteriota</taxon>
        <taxon>Cyanophyceae</taxon>
        <taxon>Coleofasciculales</taxon>
        <taxon>Coleofasciculaceae</taxon>
        <taxon>Moorena</taxon>
    </lineage>
</organism>
<dbReference type="EMBL" id="CP017708">
    <property type="protein sequence ID" value="AOY81681.1"/>
    <property type="molecule type" value="Genomic_DNA"/>
</dbReference>
<reference evidence="2" key="1">
    <citation type="submission" date="2016-10" db="EMBL/GenBank/DDBJ databases">
        <title>Comparative genomics uncovers the prolific and rare metabolic potential of the cyanobacterial genus Moorea.</title>
        <authorList>
            <person name="Leao T."/>
            <person name="Castelao G."/>
            <person name="Korobeynikov A."/>
            <person name="Monroe E.A."/>
            <person name="Podell S."/>
            <person name="Glukhov E."/>
            <person name="Allen E."/>
            <person name="Gerwick W.H."/>
            <person name="Gerwick L."/>
        </authorList>
    </citation>
    <scope>NUCLEOTIDE SEQUENCE [LARGE SCALE GENOMIC DNA]</scope>
    <source>
        <strain evidence="2">JHB</strain>
    </source>
</reference>
<evidence type="ECO:0000313" key="1">
    <source>
        <dbReference type="EMBL" id="AOY81681.1"/>
    </source>
</evidence>
<dbReference type="Pfam" id="PF06051">
    <property type="entry name" value="DUF928"/>
    <property type="match status" value="1"/>
</dbReference>
<dbReference type="AlphaFoldDB" id="A0A1D9G2A3"/>